<dbReference type="PANTHER" id="PTHR23132:SF25">
    <property type="entry name" value="D-ALANINE--D-ALANINE LIGASE A"/>
    <property type="match status" value="1"/>
</dbReference>
<dbReference type="EC" id="6.3.2.4" evidence="13"/>
<dbReference type="PROSITE" id="PS00843">
    <property type="entry name" value="DALA_DALA_LIGASE_1"/>
    <property type="match status" value="1"/>
</dbReference>
<comment type="cofactor">
    <cofactor evidence="2">
        <name>Mg(2+)</name>
        <dbReference type="ChEBI" id="CHEBI:18420"/>
    </cofactor>
</comment>
<evidence type="ECO:0000256" key="4">
    <source>
        <dbReference type="ARBA" id="ARBA00022598"/>
    </source>
</evidence>
<dbReference type="PIRSF" id="PIRSF039102">
    <property type="entry name" value="Ddl/VanB"/>
    <property type="match status" value="1"/>
</dbReference>
<comment type="caution">
    <text evidence="17">The sequence shown here is derived from an EMBL/GenBank/DDBJ whole genome shotgun (WGS) entry which is preliminary data.</text>
</comment>
<evidence type="ECO:0000313" key="18">
    <source>
        <dbReference type="Proteomes" id="UP001551482"/>
    </source>
</evidence>
<feature type="domain" description="ATP-grasp" evidence="16">
    <location>
        <begin position="171"/>
        <end position="378"/>
    </location>
</feature>
<feature type="region of interest" description="Disordered" evidence="15">
    <location>
        <begin position="1"/>
        <end position="23"/>
    </location>
</feature>
<keyword evidence="7 14" id="KW-0067">ATP-binding</keyword>
<keyword evidence="18" id="KW-1185">Reference proteome</keyword>
<evidence type="ECO:0000256" key="8">
    <source>
        <dbReference type="ARBA" id="ARBA00022842"/>
    </source>
</evidence>
<dbReference type="PANTHER" id="PTHR23132">
    <property type="entry name" value="D-ALANINE--D-ALANINE LIGASE"/>
    <property type="match status" value="1"/>
</dbReference>
<evidence type="ECO:0000256" key="5">
    <source>
        <dbReference type="ARBA" id="ARBA00022723"/>
    </source>
</evidence>
<evidence type="ECO:0000256" key="7">
    <source>
        <dbReference type="ARBA" id="ARBA00022840"/>
    </source>
</evidence>
<dbReference type="InterPro" id="IPR011127">
    <property type="entry name" value="Dala_Dala_lig_N"/>
</dbReference>
<evidence type="ECO:0000256" key="3">
    <source>
        <dbReference type="ARBA" id="ARBA00010871"/>
    </source>
</evidence>
<dbReference type="Gene3D" id="3.40.50.20">
    <property type="match status" value="1"/>
</dbReference>
<name>A0ABV3DSD2_9ACTN</name>
<dbReference type="Proteomes" id="UP001551482">
    <property type="component" value="Unassembled WGS sequence"/>
</dbReference>
<dbReference type="InterPro" id="IPR016185">
    <property type="entry name" value="PreATP-grasp_dom_sf"/>
</dbReference>
<gene>
    <name evidence="13" type="primary">ddl</name>
    <name evidence="17" type="ORF">AB0C36_33330</name>
</gene>
<dbReference type="PROSITE" id="PS50975">
    <property type="entry name" value="ATP_GRASP"/>
    <property type="match status" value="1"/>
</dbReference>
<dbReference type="InterPro" id="IPR011761">
    <property type="entry name" value="ATP-grasp"/>
</dbReference>
<evidence type="ECO:0000256" key="1">
    <source>
        <dbReference type="ARBA" id="ARBA00001936"/>
    </source>
</evidence>
<keyword evidence="11" id="KW-0464">Manganese</keyword>
<dbReference type="SUPFAM" id="SSF56059">
    <property type="entry name" value="Glutathione synthetase ATP-binding domain-like"/>
    <property type="match status" value="1"/>
</dbReference>
<comment type="cofactor">
    <cofactor evidence="1">
        <name>Mn(2+)</name>
        <dbReference type="ChEBI" id="CHEBI:29035"/>
    </cofactor>
</comment>
<comment type="subcellular location">
    <subcellularLocation>
        <location evidence="13">Cytoplasm</location>
    </subcellularLocation>
</comment>
<dbReference type="NCBIfam" id="TIGR01205">
    <property type="entry name" value="D_ala_D_alaTIGR"/>
    <property type="match status" value="1"/>
</dbReference>
<dbReference type="Gene3D" id="3.30.1490.20">
    <property type="entry name" value="ATP-grasp fold, A domain"/>
    <property type="match status" value="1"/>
</dbReference>
<evidence type="ECO:0000256" key="9">
    <source>
        <dbReference type="ARBA" id="ARBA00022960"/>
    </source>
</evidence>
<sequence length="389" mass="41455">MNDVTHASGTPGTTGTPAGGTRPRVAVVFGGRSSEHAISCVTAGSVLAAIDREKYDVLPLGITQDGRWALVADAAERLAIGNSGRLPDVTDVAEPGGSVVLAADPTQRELTLVETGQVTDLLGGVDVVFPLLHGAYGEDGTIQGLLELAGVPYVGSGVLASSVSMDKEYMKRVFEGFGLPIGPYTTIRPRDWERDPSAVREAVAALGFPVFVKPARAGSSMGISKVHDIDALDEAIETARKHDPKVIVEGMLTGREIECGVLETRDGAIASVPAEIRVRGDHEFYDFEAKYLDDVTETDVPALLTDEQTREVQRMAVAAFDALSCEGLARVDFFLLDGGSVVINEVNTMPGFTPVSMYPQMWKASGVEYPELVDRLISAALERPNSLLR</sequence>
<dbReference type="Pfam" id="PF01820">
    <property type="entry name" value="Dala_Dala_lig_N"/>
    <property type="match status" value="1"/>
</dbReference>
<keyword evidence="9 13" id="KW-0133">Cell shape</keyword>
<dbReference type="NCBIfam" id="NF002378">
    <property type="entry name" value="PRK01372.1"/>
    <property type="match status" value="1"/>
</dbReference>
<keyword evidence="8" id="KW-0460">Magnesium</keyword>
<dbReference type="NCBIfam" id="NF002528">
    <property type="entry name" value="PRK01966.1-4"/>
    <property type="match status" value="1"/>
</dbReference>
<comment type="catalytic activity">
    <reaction evidence="13">
        <text>2 D-alanine + ATP = D-alanyl-D-alanine + ADP + phosphate + H(+)</text>
        <dbReference type="Rhea" id="RHEA:11224"/>
        <dbReference type="ChEBI" id="CHEBI:15378"/>
        <dbReference type="ChEBI" id="CHEBI:30616"/>
        <dbReference type="ChEBI" id="CHEBI:43474"/>
        <dbReference type="ChEBI" id="CHEBI:57416"/>
        <dbReference type="ChEBI" id="CHEBI:57822"/>
        <dbReference type="ChEBI" id="CHEBI:456216"/>
        <dbReference type="EC" id="6.3.2.4"/>
    </reaction>
</comment>
<protein>
    <recommendedName>
        <fullName evidence="13">D-alanine--D-alanine ligase</fullName>
        <ecNumber evidence="13">6.3.2.4</ecNumber>
    </recommendedName>
    <alternativeName>
        <fullName evidence="13">D-Ala-D-Ala ligase</fullName>
    </alternativeName>
    <alternativeName>
        <fullName evidence="13">D-alanylalanine synthetase</fullName>
    </alternativeName>
</protein>
<keyword evidence="6 14" id="KW-0547">Nucleotide-binding</keyword>
<evidence type="ECO:0000259" key="16">
    <source>
        <dbReference type="PROSITE" id="PS50975"/>
    </source>
</evidence>
<keyword evidence="13" id="KW-0963">Cytoplasm</keyword>
<evidence type="ECO:0000256" key="6">
    <source>
        <dbReference type="ARBA" id="ARBA00022741"/>
    </source>
</evidence>
<dbReference type="Pfam" id="PF07478">
    <property type="entry name" value="Dala_Dala_lig_C"/>
    <property type="match status" value="1"/>
</dbReference>
<comment type="pathway">
    <text evidence="13">Cell wall biogenesis; peptidoglycan biosynthesis.</text>
</comment>
<dbReference type="InterPro" id="IPR000291">
    <property type="entry name" value="D-Ala_lig_Van_CS"/>
</dbReference>
<keyword evidence="4 13" id="KW-0436">Ligase</keyword>
<keyword evidence="12 13" id="KW-0961">Cell wall biogenesis/degradation</keyword>
<keyword evidence="10 13" id="KW-0573">Peptidoglycan synthesis</keyword>
<evidence type="ECO:0000256" key="13">
    <source>
        <dbReference type="HAMAP-Rule" id="MF_00047"/>
    </source>
</evidence>
<evidence type="ECO:0000313" key="17">
    <source>
        <dbReference type="EMBL" id="MEU8138372.1"/>
    </source>
</evidence>
<comment type="function">
    <text evidence="13">Cell wall formation.</text>
</comment>
<proteinExistence type="inferred from homology"/>
<dbReference type="GO" id="GO:0016874">
    <property type="term" value="F:ligase activity"/>
    <property type="evidence" value="ECO:0007669"/>
    <property type="project" value="UniProtKB-KW"/>
</dbReference>
<feature type="compositionally biased region" description="Low complexity" evidence="15">
    <location>
        <begin position="9"/>
        <end position="21"/>
    </location>
</feature>
<reference evidence="17 18" key="1">
    <citation type="submission" date="2024-06" db="EMBL/GenBank/DDBJ databases">
        <title>The Natural Products Discovery Center: Release of the First 8490 Sequenced Strains for Exploring Actinobacteria Biosynthetic Diversity.</title>
        <authorList>
            <person name="Kalkreuter E."/>
            <person name="Kautsar S.A."/>
            <person name="Yang D."/>
            <person name="Bader C.D."/>
            <person name="Teijaro C.N."/>
            <person name="Fluegel L."/>
            <person name="Davis C.M."/>
            <person name="Simpson J.R."/>
            <person name="Lauterbach L."/>
            <person name="Steele A.D."/>
            <person name="Gui C."/>
            <person name="Meng S."/>
            <person name="Li G."/>
            <person name="Viehrig K."/>
            <person name="Ye F."/>
            <person name="Su P."/>
            <person name="Kiefer A.F."/>
            <person name="Nichols A."/>
            <person name="Cepeda A.J."/>
            <person name="Yan W."/>
            <person name="Fan B."/>
            <person name="Jiang Y."/>
            <person name="Adhikari A."/>
            <person name="Zheng C.-J."/>
            <person name="Schuster L."/>
            <person name="Cowan T.M."/>
            <person name="Smanski M.J."/>
            <person name="Chevrette M.G."/>
            <person name="De Carvalho L.P.S."/>
            <person name="Shen B."/>
        </authorList>
    </citation>
    <scope>NUCLEOTIDE SEQUENCE [LARGE SCALE GENOMIC DNA]</scope>
    <source>
        <strain evidence="17 18">NPDC048946</strain>
    </source>
</reference>
<evidence type="ECO:0000256" key="10">
    <source>
        <dbReference type="ARBA" id="ARBA00022984"/>
    </source>
</evidence>
<evidence type="ECO:0000256" key="11">
    <source>
        <dbReference type="ARBA" id="ARBA00023211"/>
    </source>
</evidence>
<dbReference type="Gene3D" id="3.30.470.20">
    <property type="entry name" value="ATP-grasp fold, B domain"/>
    <property type="match status" value="1"/>
</dbReference>
<dbReference type="InterPro" id="IPR005905">
    <property type="entry name" value="D_ala_D_ala"/>
</dbReference>
<evidence type="ECO:0000256" key="15">
    <source>
        <dbReference type="SAM" id="MobiDB-lite"/>
    </source>
</evidence>
<dbReference type="EMBL" id="JBEZFP010000120">
    <property type="protein sequence ID" value="MEU8138372.1"/>
    <property type="molecule type" value="Genomic_DNA"/>
</dbReference>
<evidence type="ECO:0000256" key="2">
    <source>
        <dbReference type="ARBA" id="ARBA00001946"/>
    </source>
</evidence>
<dbReference type="PROSITE" id="PS00844">
    <property type="entry name" value="DALA_DALA_LIGASE_2"/>
    <property type="match status" value="1"/>
</dbReference>
<organism evidence="17 18">
    <name type="scientific">Streptodolium elevatio</name>
    <dbReference type="NCBI Taxonomy" id="3157996"/>
    <lineage>
        <taxon>Bacteria</taxon>
        <taxon>Bacillati</taxon>
        <taxon>Actinomycetota</taxon>
        <taxon>Actinomycetes</taxon>
        <taxon>Kitasatosporales</taxon>
        <taxon>Streptomycetaceae</taxon>
        <taxon>Streptodolium</taxon>
    </lineage>
</organism>
<dbReference type="InterPro" id="IPR013815">
    <property type="entry name" value="ATP_grasp_subdomain_1"/>
</dbReference>
<keyword evidence="5" id="KW-0479">Metal-binding</keyword>
<dbReference type="RefSeq" id="WP_358361636.1">
    <property type="nucleotide sequence ID" value="NZ_JBEZFP010000120.1"/>
</dbReference>
<comment type="similarity">
    <text evidence="3 13">Belongs to the D-alanine--D-alanine ligase family.</text>
</comment>
<dbReference type="SUPFAM" id="SSF52440">
    <property type="entry name" value="PreATP-grasp domain"/>
    <property type="match status" value="1"/>
</dbReference>
<dbReference type="InterPro" id="IPR011095">
    <property type="entry name" value="Dala_Dala_lig_C"/>
</dbReference>
<accession>A0ABV3DSD2</accession>
<evidence type="ECO:0000256" key="14">
    <source>
        <dbReference type="PROSITE-ProRule" id="PRU00409"/>
    </source>
</evidence>
<evidence type="ECO:0000256" key="12">
    <source>
        <dbReference type="ARBA" id="ARBA00023316"/>
    </source>
</evidence>
<dbReference type="HAMAP" id="MF_00047">
    <property type="entry name" value="Dala_Dala_lig"/>
    <property type="match status" value="1"/>
</dbReference>